<proteinExistence type="predicted"/>
<dbReference type="EMBL" id="AP018227">
    <property type="protein sequence ID" value="BAY81656.1"/>
    <property type="molecule type" value="Genomic_DNA"/>
</dbReference>
<dbReference type="Proteomes" id="UP000218418">
    <property type="component" value="Chromosome"/>
</dbReference>
<feature type="region of interest" description="Disordered" evidence="1">
    <location>
        <begin position="43"/>
        <end position="73"/>
    </location>
</feature>
<organism evidence="2 3">
    <name type="scientific">Calothrix parasitica NIES-267</name>
    <dbReference type="NCBI Taxonomy" id="1973488"/>
    <lineage>
        <taxon>Bacteria</taxon>
        <taxon>Bacillati</taxon>
        <taxon>Cyanobacteriota</taxon>
        <taxon>Cyanophyceae</taxon>
        <taxon>Nostocales</taxon>
        <taxon>Calotrichaceae</taxon>
        <taxon>Calothrix</taxon>
    </lineage>
</organism>
<accession>A0A1Z4LKA6</accession>
<evidence type="ECO:0000256" key="1">
    <source>
        <dbReference type="SAM" id="MobiDB-lite"/>
    </source>
</evidence>
<evidence type="ECO:0000313" key="2">
    <source>
        <dbReference type="EMBL" id="BAY81656.1"/>
    </source>
</evidence>
<reference evidence="2 3" key="1">
    <citation type="submission" date="2017-06" db="EMBL/GenBank/DDBJ databases">
        <title>Genome sequencing of cyanobaciteial culture collection at National Institute for Environmental Studies (NIES).</title>
        <authorList>
            <person name="Hirose Y."/>
            <person name="Shimura Y."/>
            <person name="Fujisawa T."/>
            <person name="Nakamura Y."/>
            <person name="Kawachi M."/>
        </authorList>
    </citation>
    <scope>NUCLEOTIDE SEQUENCE [LARGE SCALE GENOMIC DNA]</scope>
    <source>
        <strain evidence="2 3">NIES-267</strain>
    </source>
</reference>
<name>A0A1Z4LKA6_9CYAN</name>
<dbReference type="AlphaFoldDB" id="A0A1Z4LKA6"/>
<evidence type="ECO:0000313" key="3">
    <source>
        <dbReference type="Proteomes" id="UP000218418"/>
    </source>
</evidence>
<keyword evidence="3" id="KW-1185">Reference proteome</keyword>
<sequence length="93" mass="10397">MVRDATNFHYNYVFTFLAASQQRHGNKGGRESTPLFASIMREEHPHPSGSTVVHGGNPQDHTVSPHFASPTSYLNKRKVIRNQAISSNSLQYS</sequence>
<protein>
    <submittedName>
        <fullName evidence="2">Uncharacterized protein</fullName>
    </submittedName>
</protein>
<gene>
    <name evidence="2" type="ORF">NIES267_11330</name>
</gene>